<dbReference type="AlphaFoldDB" id="A0AB39VDQ3"/>
<feature type="domain" description="PepSY" evidence="2">
    <location>
        <begin position="34"/>
        <end position="86"/>
    </location>
</feature>
<dbReference type="RefSeq" id="WP_094080319.1">
    <property type="nucleotide sequence ID" value="NZ_CP165644.1"/>
</dbReference>
<evidence type="ECO:0000313" key="3">
    <source>
        <dbReference type="EMBL" id="XDU65981.1"/>
    </source>
</evidence>
<sequence length="94" mass="11053">MKKFLSLVIIFLSISSLNFSKPSIFNKKELAPIKVKEIVLSKIPGATFANILEFDKENDFYRGEVKYRNMTYNFKINPYNGKIIEWEENEIKIN</sequence>
<gene>
    <name evidence="3" type="ORF">AB8B22_06010</name>
</gene>
<dbReference type="KEGG" id="lrug:AB8B22_06010"/>
<evidence type="ECO:0000259" key="2">
    <source>
        <dbReference type="Pfam" id="PF03413"/>
    </source>
</evidence>
<keyword evidence="1" id="KW-0732">Signal</keyword>
<evidence type="ECO:0000256" key="1">
    <source>
        <dbReference type="SAM" id="SignalP"/>
    </source>
</evidence>
<proteinExistence type="predicted"/>
<dbReference type="EMBL" id="CP165644">
    <property type="protein sequence ID" value="XDU65981.1"/>
    <property type="molecule type" value="Genomic_DNA"/>
</dbReference>
<feature type="chain" id="PRO_5044302375" evidence="1">
    <location>
        <begin position="21"/>
        <end position="94"/>
    </location>
</feature>
<reference evidence="3" key="1">
    <citation type="submission" date="2024-07" db="EMBL/GenBank/DDBJ databases">
        <authorList>
            <person name="Li X.-J."/>
            <person name="Wang X."/>
        </authorList>
    </citation>
    <scope>NUCLEOTIDE SEQUENCE</scope>
    <source>
        <strain evidence="3">HSP-334</strain>
    </source>
</reference>
<dbReference type="InterPro" id="IPR025711">
    <property type="entry name" value="PepSY"/>
</dbReference>
<feature type="signal peptide" evidence="1">
    <location>
        <begin position="1"/>
        <end position="20"/>
    </location>
</feature>
<dbReference type="Pfam" id="PF03413">
    <property type="entry name" value="PepSY"/>
    <property type="match status" value="1"/>
</dbReference>
<protein>
    <submittedName>
        <fullName evidence="3">PepSY domain-containing protein</fullName>
    </submittedName>
</protein>
<dbReference type="Gene3D" id="3.10.450.40">
    <property type="match status" value="1"/>
</dbReference>
<name>A0AB39VDQ3_9FUSO</name>
<organism evidence="3">
    <name type="scientific">Leptotrichia rugosa</name>
    <dbReference type="NCBI Taxonomy" id="3239302"/>
    <lineage>
        <taxon>Bacteria</taxon>
        <taxon>Fusobacteriati</taxon>
        <taxon>Fusobacteriota</taxon>
        <taxon>Fusobacteriia</taxon>
        <taxon>Fusobacteriales</taxon>
        <taxon>Leptotrichiaceae</taxon>
        <taxon>Leptotrichia</taxon>
    </lineage>
</organism>
<accession>A0AB39VDQ3</accession>